<dbReference type="PANTHER" id="PTHR47933:SF69">
    <property type="entry name" value="OS07G0513200 PROTEIN"/>
    <property type="match status" value="1"/>
</dbReference>
<sequence>MGEMWGTSISVNLKWNRFACQNSLYIPSNCEYRVWRSYNCSLYGSSLMKMNGGPVGISELIIFSMPMEGYAWFGCAQRKIPQLSSLIGSTKMTNFFGVSNFVASDEPGLVSEENEDNEFIQKRKDEFQTDYFGQYLPPWGNLITHHRSDMDSESTAQHSMLSRDMITVNEIRVQLLEETDEEELSRKILMLSRSNKFRSALELFRSMEFSGLQPNGHACNSLISCLLRKKLLDHALSVFEFMKRNEITTSHTYALILKAVADYEGCDCSLNMFRELGGFSGDRNDFDVIVYNTVISVCGRVNNWVETERVWKSMKQKGINGTQITFSLLVSIFVRCGQNELALAAYSEMIQNGIKPRDDALQAVIGACTKEGKWDLALNVFQNMLNHGLKPNLIASNALINSLGKAGELKQAFKVFEIAKSLGHTPDAYTWNALLNGLYRANRLADALQLFESIKREKSSQINEHLYNTALMSCQKLGLWDKALQLLWQLEASELSVSTTSYNLVIGACEIARKPKVALQVYEHMVHQNCTPDTFTYLSLIRSCIWASLWSEVDEILNQVAPDVSLYNAVIHGMCLRGKIESAKKLYMEMRRSGLKPDGKTRALMLQNLRKVSTKRRR</sequence>
<evidence type="ECO:0000313" key="4">
    <source>
        <dbReference type="EMBL" id="KAJ9147558.1"/>
    </source>
</evidence>
<dbReference type="InterPro" id="IPR002885">
    <property type="entry name" value="PPR_rpt"/>
</dbReference>
<dbReference type="EMBL" id="JARPOI010000016">
    <property type="protein sequence ID" value="KAJ9147558.1"/>
    <property type="molecule type" value="Genomic_DNA"/>
</dbReference>
<dbReference type="PROSITE" id="PS51375">
    <property type="entry name" value="PPR"/>
    <property type="match status" value="8"/>
</dbReference>
<dbReference type="InterPro" id="IPR051240">
    <property type="entry name" value="Mito_RNA-Proc/Resp"/>
</dbReference>
<dbReference type="Pfam" id="PF13041">
    <property type="entry name" value="PPR_2"/>
    <property type="match status" value="4"/>
</dbReference>
<dbReference type="Gene3D" id="1.25.40.10">
    <property type="entry name" value="Tetratricopeptide repeat domain"/>
    <property type="match status" value="5"/>
</dbReference>
<evidence type="ECO:0000256" key="3">
    <source>
        <dbReference type="PROSITE-ProRule" id="PRU00708"/>
    </source>
</evidence>
<dbReference type="InterPro" id="IPR011990">
    <property type="entry name" value="TPR-like_helical_dom_sf"/>
</dbReference>
<dbReference type="SUPFAM" id="SSF81901">
    <property type="entry name" value="HCP-like"/>
    <property type="match status" value="1"/>
</dbReference>
<dbReference type="Pfam" id="PF01535">
    <property type="entry name" value="PPR"/>
    <property type="match status" value="2"/>
</dbReference>
<evidence type="ECO:0000256" key="1">
    <source>
        <dbReference type="ARBA" id="ARBA00007626"/>
    </source>
</evidence>
<name>A0ABQ9KW58_HEVBR</name>
<comment type="similarity">
    <text evidence="1">Belongs to the PPR family. P subfamily.</text>
</comment>
<feature type="repeat" description="PPR" evidence="3">
    <location>
        <begin position="392"/>
        <end position="426"/>
    </location>
</feature>
<keyword evidence="5" id="KW-1185">Reference proteome</keyword>
<reference evidence="4" key="1">
    <citation type="journal article" date="2023" name="Plant Biotechnol. J.">
        <title>Chromosome-level wild Hevea brasiliensis genome provides new tools for genomic-assisted breeding and valuable loci to elevate rubber yield.</title>
        <authorList>
            <person name="Cheng H."/>
            <person name="Song X."/>
            <person name="Hu Y."/>
            <person name="Wu T."/>
            <person name="Yang Q."/>
            <person name="An Z."/>
            <person name="Feng S."/>
            <person name="Deng Z."/>
            <person name="Wu W."/>
            <person name="Zeng X."/>
            <person name="Tu M."/>
            <person name="Wang X."/>
            <person name="Huang H."/>
        </authorList>
    </citation>
    <scope>NUCLEOTIDE SEQUENCE</scope>
    <source>
        <strain evidence="4">MT/VB/25A 57/8</strain>
    </source>
</reference>
<proteinExistence type="inferred from homology"/>
<dbReference type="PANTHER" id="PTHR47933">
    <property type="entry name" value="PENTATRICOPEPTIDE REPEAT-CONTAINING PROTEIN 1, MITOCHONDRIAL"/>
    <property type="match status" value="1"/>
</dbReference>
<evidence type="ECO:0000313" key="5">
    <source>
        <dbReference type="Proteomes" id="UP001174677"/>
    </source>
</evidence>
<feature type="repeat" description="PPR" evidence="3">
    <location>
        <begin position="287"/>
        <end position="321"/>
    </location>
</feature>
<keyword evidence="2" id="KW-0677">Repeat</keyword>
<evidence type="ECO:0008006" key="6">
    <source>
        <dbReference type="Google" id="ProtNLM"/>
    </source>
</evidence>
<accession>A0ABQ9KW58</accession>
<dbReference type="Proteomes" id="UP001174677">
    <property type="component" value="Chromosome 16"/>
</dbReference>
<gene>
    <name evidence="4" type="ORF">P3X46_029707</name>
</gene>
<feature type="repeat" description="PPR" evidence="3">
    <location>
        <begin position="357"/>
        <end position="391"/>
    </location>
</feature>
<evidence type="ECO:0000256" key="2">
    <source>
        <dbReference type="ARBA" id="ARBA00022737"/>
    </source>
</evidence>
<dbReference type="NCBIfam" id="TIGR00756">
    <property type="entry name" value="PPR"/>
    <property type="match status" value="7"/>
</dbReference>
<dbReference type="Pfam" id="PF13812">
    <property type="entry name" value="PPR_3"/>
    <property type="match status" value="1"/>
</dbReference>
<feature type="repeat" description="PPR" evidence="3">
    <location>
        <begin position="322"/>
        <end position="356"/>
    </location>
</feature>
<protein>
    <recommendedName>
        <fullName evidence="6">Pentacotripeptide-repeat region of PRORP domain-containing protein</fullName>
    </recommendedName>
</protein>
<comment type="caution">
    <text evidence="4">The sequence shown here is derived from an EMBL/GenBank/DDBJ whole genome shotgun (WGS) entry which is preliminary data.</text>
</comment>
<feature type="repeat" description="PPR" evidence="3">
    <location>
        <begin position="215"/>
        <end position="249"/>
    </location>
</feature>
<feature type="repeat" description="PPR" evidence="3">
    <location>
        <begin position="498"/>
        <end position="532"/>
    </location>
</feature>
<feature type="repeat" description="PPR" evidence="3">
    <location>
        <begin position="427"/>
        <end position="461"/>
    </location>
</feature>
<organism evidence="4 5">
    <name type="scientific">Hevea brasiliensis</name>
    <name type="common">Para rubber tree</name>
    <name type="synonym">Siphonia brasiliensis</name>
    <dbReference type="NCBI Taxonomy" id="3981"/>
    <lineage>
        <taxon>Eukaryota</taxon>
        <taxon>Viridiplantae</taxon>
        <taxon>Streptophyta</taxon>
        <taxon>Embryophyta</taxon>
        <taxon>Tracheophyta</taxon>
        <taxon>Spermatophyta</taxon>
        <taxon>Magnoliopsida</taxon>
        <taxon>eudicotyledons</taxon>
        <taxon>Gunneridae</taxon>
        <taxon>Pentapetalae</taxon>
        <taxon>rosids</taxon>
        <taxon>fabids</taxon>
        <taxon>Malpighiales</taxon>
        <taxon>Euphorbiaceae</taxon>
        <taxon>Crotonoideae</taxon>
        <taxon>Micrandreae</taxon>
        <taxon>Hevea</taxon>
    </lineage>
</organism>
<feature type="repeat" description="PPR" evidence="3">
    <location>
        <begin position="563"/>
        <end position="597"/>
    </location>
</feature>